<dbReference type="EMBL" id="CAJHIA010000014">
    <property type="protein sequence ID" value="CAD6445216.1"/>
    <property type="molecule type" value="Genomic_DNA"/>
</dbReference>
<dbReference type="PANTHER" id="PTHR34714:SF2">
    <property type="entry name" value="EGF-LIKE DOMAIN-CONTAINING PROTEIN"/>
    <property type="match status" value="1"/>
</dbReference>
<comment type="caution">
    <text evidence="2">The sequence shown here is derived from an EMBL/GenBank/DDBJ whole genome shotgun (WGS) entry which is preliminary data.</text>
</comment>
<organism evidence="2 3">
    <name type="scientific">Sclerotinia trifoliorum</name>
    <dbReference type="NCBI Taxonomy" id="28548"/>
    <lineage>
        <taxon>Eukaryota</taxon>
        <taxon>Fungi</taxon>
        <taxon>Dikarya</taxon>
        <taxon>Ascomycota</taxon>
        <taxon>Pezizomycotina</taxon>
        <taxon>Leotiomycetes</taxon>
        <taxon>Helotiales</taxon>
        <taxon>Sclerotiniaceae</taxon>
        <taxon>Sclerotinia</taxon>
    </lineage>
</organism>
<evidence type="ECO:0000256" key="1">
    <source>
        <dbReference type="SAM" id="MobiDB-lite"/>
    </source>
</evidence>
<protein>
    <submittedName>
        <fullName evidence="2">E93321b4-ff0c-4300-9b8e-28a901b4f3cc</fullName>
    </submittedName>
</protein>
<sequence length="825" mass="88703">MSSNDVIPNTPTGWKQYSESHSLPTLPQKSNLVAKDSKYVLRDIYVDAPAAIAASTSSFTNVYADVLAFPTSNTTIAIPQDGVVNLVCRTVTASGPLTLTLNPATADESVFIIYGSTFDQPISYKLNSSTTPAITLDFSPSSGNLGAQIDIIDGEATLTYLSRYVDLSMSDAEFKNCLVTQLRIASLLFWIQPGLALALTSHVARATDSSEAGALLNLQSHALGQQITASVLTGPNMNYAPVLTLSLYKQVLDGAISTTSAFETQYNRFADKGTAVADQKIAWKAMLDQTADAVALQQTLVSNALARWNSATEILSSAEATLKTHQIVLQQRQWEFKAGIEVWEIKQIVTTIFDVFQAVIGFAMAIGELAIGDPAGAAAAPAAAASAVKAAAAAANATNAFLKPGTIKAIKTGTEAVFKLYQSTSTAVNDIRIKVGHGTDTSKVILNTAGGDVSGDNQPNADLAEILSLAAWDDWMLESDSQMAYAVAQSIGGAGAYQLELRRHAIDGKLLVQAKAQAVKLGQEYIQLQLQLYATQANKLRLQQLYDTYQGEEEAALEAQGYFYDQVSMLRNSIMVYMRDAIWAYKYYTLSDSSIVLNPLKTTLQYQQDSQMILQEVTLCKENYSSDFTPFSLGIQTLELPRDYPTSVVTALQSDSHSVTMTFSPSVSSTSASSSITPAISGSILPPITGPFTGGSRFRVFGMRAFLLGAKPLPSSFSSVTSKAPILLTISTSGIYNDVQGNVVYGYTMKPLERTFKYMVAKDGTVQLPYTFDSIIHSADYVDPTAFAQWTVKIENANSLDLSGLTGLELYWEGNARLNHGGGNA</sequence>
<proteinExistence type="predicted"/>
<keyword evidence="3" id="KW-1185">Reference proteome</keyword>
<feature type="region of interest" description="Disordered" evidence="1">
    <location>
        <begin position="1"/>
        <end position="21"/>
    </location>
</feature>
<reference evidence="2" key="1">
    <citation type="submission" date="2020-10" db="EMBL/GenBank/DDBJ databases">
        <authorList>
            <person name="Kusch S."/>
        </authorList>
    </citation>
    <scope>NUCLEOTIDE SEQUENCE</scope>
    <source>
        <strain evidence="2">SwB9</strain>
    </source>
</reference>
<dbReference type="Proteomes" id="UP000624404">
    <property type="component" value="Unassembled WGS sequence"/>
</dbReference>
<gene>
    <name evidence="2" type="ORF">SCLTRI_LOCUS5008</name>
</gene>
<dbReference type="OrthoDB" id="3509531at2759"/>
<dbReference type="AlphaFoldDB" id="A0A8H2ZP48"/>
<evidence type="ECO:0000313" key="2">
    <source>
        <dbReference type="EMBL" id="CAD6445216.1"/>
    </source>
</evidence>
<evidence type="ECO:0000313" key="3">
    <source>
        <dbReference type="Proteomes" id="UP000624404"/>
    </source>
</evidence>
<accession>A0A8H2ZP48</accession>
<name>A0A8H2ZP48_9HELO</name>
<dbReference type="PANTHER" id="PTHR34714">
    <property type="entry name" value="EGF-LIKE DOMAIN-CONTAINING PROTEIN"/>
    <property type="match status" value="1"/>
</dbReference>